<accession>B5LWI8</accession>
<dbReference type="Proteomes" id="UP000204092">
    <property type="component" value="Segment"/>
</dbReference>
<name>B5LWI8_9PHYC</name>
<feature type="compositionally biased region" description="Low complexity" evidence="1">
    <location>
        <begin position="228"/>
        <end position="237"/>
    </location>
</feature>
<reference evidence="2 3" key="1">
    <citation type="journal article" date="2009" name="Virology">
        <title>Genomic analysis of the smallest giant virus--Feldmannia sp. virus 158.</title>
        <authorList>
            <person name="Schroeder D.C."/>
            <person name="Park Y."/>
            <person name="Yoon H.M."/>
            <person name="Lee Y.S."/>
            <person name="Kang S.W."/>
            <person name="Meints R.H."/>
            <person name="Ivey R.G."/>
            <person name="Choi T.J."/>
        </authorList>
    </citation>
    <scope>NUCLEOTIDE SEQUENCE [LARGE SCALE GENOMIC DNA]</scope>
    <source>
        <strain evidence="2">FsV-158</strain>
    </source>
</reference>
<sequence>MEDPDLESKAICTLRLENLLLEPIFTIFRIQHDQVATRTETPNSLLYHFKKSMASVEQWNSITVRDFCNSLVTRFPQLDNEFVTNFAELQQITCKILNRSSELCTFTPSAINRDAFLHCIISECSNVFIDHPVWFAVEESSPEYRECKNHALNMIRERSVLDKCVVMFLNSNPKGSDDDAMSVSSSSSSSSSLPSYRSKVIGGVGEIGDELIDDSDKSSIDSWESDSDSFSGSELISQTTTDTDWNSSDPGTDSDTSSDSRTLAIDLARPG</sequence>
<proteinExistence type="predicted"/>
<dbReference type="OrthoDB" id="35855at10239"/>
<keyword evidence="3" id="KW-1185">Reference proteome</keyword>
<evidence type="ECO:0000313" key="3">
    <source>
        <dbReference type="Proteomes" id="UP000204092"/>
    </source>
</evidence>
<dbReference type="KEGG" id="vg:6804882"/>
<feature type="compositionally biased region" description="Low complexity" evidence="1">
    <location>
        <begin position="247"/>
        <end position="260"/>
    </location>
</feature>
<dbReference type="RefSeq" id="YP_002154721.1">
    <property type="nucleotide sequence ID" value="NC_011183.1"/>
</dbReference>
<feature type="region of interest" description="Disordered" evidence="1">
    <location>
        <begin position="175"/>
        <end position="271"/>
    </location>
</feature>
<evidence type="ECO:0000313" key="2">
    <source>
        <dbReference type="EMBL" id="ACH46851.1"/>
    </source>
</evidence>
<dbReference type="EMBL" id="EU916176">
    <property type="protein sequence ID" value="ACH46851.1"/>
    <property type="molecule type" value="Genomic_DNA"/>
</dbReference>
<dbReference type="GeneID" id="6804882"/>
<organism evidence="2 3">
    <name type="scientific">Feldmannia species virus</name>
    <dbReference type="NCBI Taxonomy" id="39420"/>
    <lineage>
        <taxon>Viruses</taxon>
        <taxon>Varidnaviria</taxon>
        <taxon>Bamfordvirae</taxon>
        <taxon>Nucleocytoviricota</taxon>
        <taxon>Megaviricetes</taxon>
        <taxon>Algavirales</taxon>
        <taxon>Phycodnaviridae</taxon>
        <taxon>Phaeovirus</taxon>
        <taxon>Phaeovirus feldmanniae</taxon>
    </lineage>
</organism>
<evidence type="ECO:0000256" key="1">
    <source>
        <dbReference type="SAM" id="MobiDB-lite"/>
    </source>
</evidence>
<feature type="compositionally biased region" description="Low complexity" evidence="1">
    <location>
        <begin position="181"/>
        <end position="198"/>
    </location>
</feature>
<protein>
    <submittedName>
        <fullName evidence="2">Uncharacterized protein</fullName>
    </submittedName>
</protein>